<dbReference type="Proteomes" id="UP001642484">
    <property type="component" value="Unassembled WGS sequence"/>
</dbReference>
<reference evidence="1 2" key="1">
    <citation type="submission" date="2024-02" db="EMBL/GenBank/DDBJ databases">
        <authorList>
            <person name="Chen Y."/>
            <person name="Shah S."/>
            <person name="Dougan E. K."/>
            <person name="Thang M."/>
            <person name="Chan C."/>
        </authorList>
    </citation>
    <scope>NUCLEOTIDE SEQUENCE [LARGE SCALE GENOMIC DNA]</scope>
</reference>
<proteinExistence type="predicted"/>
<comment type="caution">
    <text evidence="1">The sequence shown here is derived from an EMBL/GenBank/DDBJ whole genome shotgun (WGS) entry which is preliminary data.</text>
</comment>
<evidence type="ECO:0000313" key="2">
    <source>
        <dbReference type="Proteomes" id="UP001642484"/>
    </source>
</evidence>
<keyword evidence="2" id="KW-1185">Reference proteome</keyword>
<name>A0ABP0P6X6_9DINO</name>
<sequence>MVAKGLSATYKLRFEKWRLLTGSCKVLDHGAHLEVFLSAIQVDPSCFDDWIQDLRKDPFHHFAEDAAGPAPAEPLESAKLTKKVMPVKRCRTRQCKVLVVSL</sequence>
<accession>A0ABP0P6X6</accession>
<dbReference type="EMBL" id="CAXAMN010022633">
    <property type="protein sequence ID" value="CAK9071506.1"/>
    <property type="molecule type" value="Genomic_DNA"/>
</dbReference>
<gene>
    <name evidence="1" type="ORF">CCMP2556_LOCUS35165</name>
</gene>
<evidence type="ECO:0000313" key="1">
    <source>
        <dbReference type="EMBL" id="CAK9071506.1"/>
    </source>
</evidence>
<organism evidence="1 2">
    <name type="scientific">Durusdinium trenchii</name>
    <dbReference type="NCBI Taxonomy" id="1381693"/>
    <lineage>
        <taxon>Eukaryota</taxon>
        <taxon>Sar</taxon>
        <taxon>Alveolata</taxon>
        <taxon>Dinophyceae</taxon>
        <taxon>Suessiales</taxon>
        <taxon>Symbiodiniaceae</taxon>
        <taxon>Durusdinium</taxon>
    </lineage>
</organism>
<protein>
    <submittedName>
        <fullName evidence="1">Uncharacterized protein</fullName>
    </submittedName>
</protein>